<keyword evidence="2" id="KW-1185">Reference proteome</keyword>
<evidence type="ECO:0000313" key="1">
    <source>
        <dbReference type="EMBL" id="SDH65868.1"/>
    </source>
</evidence>
<dbReference type="AlphaFoldDB" id="A0A1G8E7E6"/>
<evidence type="ECO:0000313" key="2">
    <source>
        <dbReference type="Proteomes" id="UP000198967"/>
    </source>
</evidence>
<gene>
    <name evidence="1" type="ORF">SAMN05216377_1321</name>
</gene>
<reference evidence="1 2" key="1">
    <citation type="submission" date="2016-10" db="EMBL/GenBank/DDBJ databases">
        <authorList>
            <person name="de Groot N.N."/>
        </authorList>
    </citation>
    <scope>NUCLEOTIDE SEQUENCE [LARGE SCALE GENOMIC DNA]</scope>
    <source>
        <strain evidence="1 2">CGMCC 4.3143</strain>
    </source>
</reference>
<accession>A0A1G8E7E6</accession>
<dbReference type="EMBL" id="FNBE01000032">
    <property type="protein sequence ID" value="SDH65868.1"/>
    <property type="molecule type" value="Genomic_DNA"/>
</dbReference>
<proteinExistence type="predicted"/>
<dbReference type="Proteomes" id="UP000198967">
    <property type="component" value="Unassembled WGS sequence"/>
</dbReference>
<name>A0A1G8E7E6_PSEOR</name>
<protein>
    <submittedName>
        <fullName evidence="1">Uncharacterized protein</fullName>
    </submittedName>
</protein>
<organism evidence="1 2">
    <name type="scientific">Pseudonocardia oroxyli</name>
    <dbReference type="NCBI Taxonomy" id="366584"/>
    <lineage>
        <taxon>Bacteria</taxon>
        <taxon>Bacillati</taxon>
        <taxon>Actinomycetota</taxon>
        <taxon>Actinomycetes</taxon>
        <taxon>Pseudonocardiales</taxon>
        <taxon>Pseudonocardiaceae</taxon>
        <taxon>Pseudonocardia</taxon>
    </lineage>
</organism>
<sequence length="101" mass="10002">VCAATASGVDDFVAALRESVAAAVAAGPVEVAPELRAAAAALDPATLDDAAFDGLLALAGLGGEGGVAVPKRMAPVNALLDAAPPRLREALLIAFLDRLTR</sequence>
<dbReference type="STRING" id="366584.SAMN05216377_1321"/>
<feature type="non-terminal residue" evidence="1">
    <location>
        <position position="1"/>
    </location>
</feature>